<dbReference type="InterPro" id="IPR027417">
    <property type="entry name" value="P-loop_NTPase"/>
</dbReference>
<dbReference type="PRINTS" id="PR00449">
    <property type="entry name" value="RASTRNSFRMNG"/>
</dbReference>
<reference evidence="1 2" key="1">
    <citation type="submission" date="2012-10" db="EMBL/GenBank/DDBJ databases">
        <authorList>
            <person name="Zafar N."/>
            <person name="Inman J."/>
            <person name="Hall N."/>
            <person name="Lorenzi H."/>
            <person name="Caler E."/>
        </authorList>
    </citation>
    <scope>NUCLEOTIDE SEQUENCE [LARGE SCALE GENOMIC DNA]</scope>
    <source>
        <strain evidence="1 2">IP1</strain>
    </source>
</reference>
<dbReference type="KEGG" id="eiv:EIN_505690"/>
<dbReference type="SMART" id="SM00175">
    <property type="entry name" value="RAB"/>
    <property type="match status" value="1"/>
</dbReference>
<proteinExistence type="predicted"/>
<organism evidence="1 2">
    <name type="scientific">Entamoeba invadens IP1</name>
    <dbReference type="NCBI Taxonomy" id="370355"/>
    <lineage>
        <taxon>Eukaryota</taxon>
        <taxon>Amoebozoa</taxon>
        <taxon>Evosea</taxon>
        <taxon>Archamoebae</taxon>
        <taxon>Mastigamoebida</taxon>
        <taxon>Entamoebidae</taxon>
        <taxon>Entamoeba</taxon>
    </lineage>
</organism>
<accession>A0A0A1UDD7</accession>
<dbReference type="SUPFAM" id="SSF52540">
    <property type="entry name" value="P-loop containing nucleoside triphosphate hydrolases"/>
    <property type="match status" value="1"/>
</dbReference>
<dbReference type="InterPro" id="IPR001806">
    <property type="entry name" value="Small_GTPase"/>
</dbReference>
<name>A0A0A1UDD7_ENTIV</name>
<evidence type="ECO:0000313" key="1">
    <source>
        <dbReference type="EMBL" id="ELP90323.1"/>
    </source>
</evidence>
<dbReference type="OrthoDB" id="2011769at2759"/>
<dbReference type="EMBL" id="KB206500">
    <property type="protein sequence ID" value="ELP90323.1"/>
    <property type="molecule type" value="Genomic_DNA"/>
</dbReference>
<dbReference type="RefSeq" id="XP_004257094.1">
    <property type="nucleotide sequence ID" value="XM_004257046.1"/>
</dbReference>
<dbReference type="AlphaFoldDB" id="A0A0A1UDD7"/>
<feature type="non-terminal residue" evidence="1">
    <location>
        <position position="196"/>
    </location>
</feature>
<keyword evidence="2" id="KW-1185">Reference proteome</keyword>
<dbReference type="GO" id="GO:0005525">
    <property type="term" value="F:GTP binding"/>
    <property type="evidence" value="ECO:0007669"/>
    <property type="project" value="InterPro"/>
</dbReference>
<dbReference type="PROSITE" id="PS51419">
    <property type="entry name" value="RAB"/>
    <property type="match status" value="1"/>
</dbReference>
<gene>
    <name evidence="1" type="ORF">EIN_505690</name>
</gene>
<dbReference type="Gene3D" id="3.40.50.300">
    <property type="entry name" value="P-loop containing nucleotide triphosphate hydrolases"/>
    <property type="match status" value="1"/>
</dbReference>
<dbReference type="VEuPathDB" id="AmoebaDB:EIN_505690"/>
<sequence>MTLNISITVCGPIDSGKTSLIKRIVDKTFIEQKQPSYTEFQPLSITVDGYQIQTSLIERNDEAFMKQASTDPGARGDILLHVYNIESEESFQGALNVFKYFSRLNDASVMCLVGNYSDTGKREVNKENVMKEITEPDCYAYKISAKTGTGVEEMIKDVIHNYLTSQSKTIQAKIEPFKGKNKKGAKKGWEVCFVLI</sequence>
<evidence type="ECO:0000313" key="2">
    <source>
        <dbReference type="Proteomes" id="UP000014680"/>
    </source>
</evidence>
<protein>
    <submittedName>
        <fullName evidence="1">Uncharacterized protein</fullName>
    </submittedName>
</protein>
<dbReference type="GeneID" id="14889305"/>
<dbReference type="Pfam" id="PF00071">
    <property type="entry name" value="Ras"/>
    <property type="match status" value="1"/>
</dbReference>
<dbReference type="PANTHER" id="PTHR47979">
    <property type="entry name" value="DRAB11-RELATED"/>
    <property type="match status" value="1"/>
</dbReference>
<dbReference type="InterPro" id="IPR050209">
    <property type="entry name" value="Rab_GTPases_membrane_traffic"/>
</dbReference>
<dbReference type="GO" id="GO:0003924">
    <property type="term" value="F:GTPase activity"/>
    <property type="evidence" value="ECO:0007669"/>
    <property type="project" value="InterPro"/>
</dbReference>
<dbReference type="Proteomes" id="UP000014680">
    <property type="component" value="Unassembled WGS sequence"/>
</dbReference>